<reference evidence="4" key="1">
    <citation type="submission" date="2023-03" db="EMBL/GenBank/DDBJ databases">
        <title>Massive genome expansion in bonnet fungi (Mycena s.s.) driven by repeated elements and novel gene families across ecological guilds.</title>
        <authorList>
            <consortium name="Lawrence Berkeley National Laboratory"/>
            <person name="Harder C.B."/>
            <person name="Miyauchi S."/>
            <person name="Viragh M."/>
            <person name="Kuo A."/>
            <person name="Thoen E."/>
            <person name="Andreopoulos B."/>
            <person name="Lu D."/>
            <person name="Skrede I."/>
            <person name="Drula E."/>
            <person name="Henrissat B."/>
            <person name="Morin E."/>
            <person name="Kohler A."/>
            <person name="Barry K."/>
            <person name="LaButti K."/>
            <person name="Morin E."/>
            <person name="Salamov A."/>
            <person name="Lipzen A."/>
            <person name="Mereny Z."/>
            <person name="Hegedus B."/>
            <person name="Baldrian P."/>
            <person name="Stursova M."/>
            <person name="Weitz H."/>
            <person name="Taylor A."/>
            <person name="Grigoriev I.V."/>
            <person name="Nagy L.G."/>
            <person name="Martin F."/>
            <person name="Kauserud H."/>
        </authorList>
    </citation>
    <scope>NUCLEOTIDE SEQUENCE</scope>
    <source>
        <strain evidence="4">CBHHK200</strain>
    </source>
</reference>
<feature type="compositionally biased region" description="Low complexity" evidence="2">
    <location>
        <begin position="81"/>
        <end position="94"/>
    </location>
</feature>
<dbReference type="Proteomes" id="UP001218188">
    <property type="component" value="Unassembled WGS sequence"/>
</dbReference>
<keyword evidence="5" id="KW-1185">Reference proteome</keyword>
<feature type="region of interest" description="Disordered" evidence="2">
    <location>
        <begin position="81"/>
        <end position="110"/>
    </location>
</feature>
<feature type="domain" description="Xylanolytic transcriptional activator regulatory" evidence="3">
    <location>
        <begin position="312"/>
        <end position="383"/>
    </location>
</feature>
<dbReference type="Pfam" id="PF04082">
    <property type="entry name" value="Fungal_trans"/>
    <property type="match status" value="1"/>
</dbReference>
<dbReference type="InterPro" id="IPR007219">
    <property type="entry name" value="XnlR_reg_dom"/>
</dbReference>
<gene>
    <name evidence="4" type="ORF">C8F04DRAFT_267477</name>
</gene>
<proteinExistence type="predicted"/>
<evidence type="ECO:0000259" key="3">
    <source>
        <dbReference type="SMART" id="SM00906"/>
    </source>
</evidence>
<dbReference type="AlphaFoldDB" id="A0AAD6S756"/>
<dbReference type="GO" id="GO:0003700">
    <property type="term" value="F:DNA-binding transcription factor activity"/>
    <property type="evidence" value="ECO:0007669"/>
    <property type="project" value="InterPro"/>
</dbReference>
<dbReference type="GO" id="GO:0008270">
    <property type="term" value="F:zinc ion binding"/>
    <property type="evidence" value="ECO:0007669"/>
    <property type="project" value="InterPro"/>
</dbReference>
<dbReference type="GO" id="GO:0006351">
    <property type="term" value="P:DNA-templated transcription"/>
    <property type="evidence" value="ECO:0007669"/>
    <property type="project" value="InterPro"/>
</dbReference>
<evidence type="ECO:0000313" key="5">
    <source>
        <dbReference type="Proteomes" id="UP001218188"/>
    </source>
</evidence>
<name>A0AAD6S756_9AGAR</name>
<evidence type="ECO:0000256" key="2">
    <source>
        <dbReference type="SAM" id="MobiDB-lite"/>
    </source>
</evidence>
<accession>A0AAD6S756</accession>
<protein>
    <recommendedName>
        <fullName evidence="3">Xylanolytic transcriptional activator regulatory domain-containing protein</fullName>
    </recommendedName>
</protein>
<sequence>MPGNRCSQCIAFNSECTHTATKTTSKAAPREKTSQATEEISDARAHVAAIVSQATSYIKDADVRGILLDVARYARRLENQLDSNSRSPSLTSSLGATNSPSPQRAIKEEDEDSFVNGILTERFDRFSLDYELDRYYGKSSHFDLISQAMDIKKTLVESPSLPKEVRPSTKRPLFWRSPWEYDHLEREQVYPPLVFPEPDLLQSLVELYFTKVNIIMFLLHRPSFEKSLASGLHLVDRQFGSTVLGVCAMAAKYSDDPRVLLEGTNSLSAGWKYFCQLDPQRRTFLKPFTIYEAQVICLYIFYGQGSSAPDGCWGLGGNGIRYAQEVGVHLRGRFEDKVLSEQWKRVYWSLICIDTLASSFSGRPRATTSDDYNIDYPIECDDEYWQPSDPAMAFKQPLGKPSVTSYAIVFFKLVEIIGMAQRTIYLVNQRNQSPASIQDAVINLDSTLNAWSDTIPEHLRWDPHMENPIFAAQSAVLYACYYHVQIQVHRIFIVTSTAACIPDQPLRYNYSSLAICASSARACIHVVDTTSQKGLLCDPHILNSVFDACIILLLNVWGGRHIGLVVDPKKCLQDVELCLRIFRTYETRWQLAGRQHDIIMELMNAANVDVQYTPNPLKRTRNHADPEPSANVLPGLDDDWSSQQSVSWSASPSGDTGSLFALPMYTEDLGRLPVYQPLDFIHLPTADKGLQDGISFPNPIVDISIAPELTATTDLSSVRMPDSLALLTGTPAGYDWDDWGKYITSVEELMQTLDRPDLNTVVA</sequence>
<dbReference type="GO" id="GO:0003677">
    <property type="term" value="F:DNA binding"/>
    <property type="evidence" value="ECO:0007669"/>
    <property type="project" value="InterPro"/>
</dbReference>
<comment type="caution">
    <text evidence="4">The sequence shown here is derived from an EMBL/GenBank/DDBJ whole genome shotgun (WGS) entry which is preliminary data.</text>
</comment>
<dbReference type="SMART" id="SM00906">
    <property type="entry name" value="Fungal_trans"/>
    <property type="match status" value="1"/>
</dbReference>
<evidence type="ECO:0000313" key="4">
    <source>
        <dbReference type="EMBL" id="KAJ7021461.1"/>
    </source>
</evidence>
<dbReference type="PANTHER" id="PTHR46910">
    <property type="entry name" value="TRANSCRIPTION FACTOR PDR1"/>
    <property type="match status" value="1"/>
</dbReference>
<dbReference type="InterPro" id="IPR050987">
    <property type="entry name" value="AtrR-like"/>
</dbReference>
<feature type="region of interest" description="Disordered" evidence="2">
    <location>
        <begin position="616"/>
        <end position="636"/>
    </location>
</feature>
<dbReference type="EMBL" id="JARJCM010000231">
    <property type="protein sequence ID" value="KAJ7021461.1"/>
    <property type="molecule type" value="Genomic_DNA"/>
</dbReference>
<dbReference type="PANTHER" id="PTHR46910:SF38">
    <property type="entry name" value="ZN(2)-C6 FUNGAL-TYPE DOMAIN-CONTAINING PROTEIN"/>
    <property type="match status" value="1"/>
</dbReference>
<evidence type="ECO:0000256" key="1">
    <source>
        <dbReference type="ARBA" id="ARBA00023242"/>
    </source>
</evidence>
<organism evidence="4 5">
    <name type="scientific">Mycena alexandri</name>
    <dbReference type="NCBI Taxonomy" id="1745969"/>
    <lineage>
        <taxon>Eukaryota</taxon>
        <taxon>Fungi</taxon>
        <taxon>Dikarya</taxon>
        <taxon>Basidiomycota</taxon>
        <taxon>Agaricomycotina</taxon>
        <taxon>Agaricomycetes</taxon>
        <taxon>Agaricomycetidae</taxon>
        <taxon>Agaricales</taxon>
        <taxon>Marasmiineae</taxon>
        <taxon>Mycenaceae</taxon>
        <taxon>Mycena</taxon>
    </lineage>
</organism>
<keyword evidence="1" id="KW-0539">Nucleus</keyword>
<dbReference type="CDD" id="cd12148">
    <property type="entry name" value="fungal_TF_MHR"/>
    <property type="match status" value="1"/>
</dbReference>